<accession>A0ABY3YK95</accession>
<dbReference type="Proteomes" id="UP000829476">
    <property type="component" value="Chromosome"/>
</dbReference>
<dbReference type="EMBL" id="CP094326">
    <property type="protein sequence ID" value="UNY98264.1"/>
    <property type="molecule type" value="Genomic_DNA"/>
</dbReference>
<protein>
    <submittedName>
        <fullName evidence="2">Uncharacterized protein</fullName>
    </submittedName>
</protein>
<feature type="region of interest" description="Disordered" evidence="1">
    <location>
        <begin position="89"/>
        <end position="135"/>
    </location>
</feature>
<organism evidence="2 3">
    <name type="scientific">Zhouia spongiae</name>
    <dbReference type="NCBI Taxonomy" id="2202721"/>
    <lineage>
        <taxon>Bacteria</taxon>
        <taxon>Pseudomonadati</taxon>
        <taxon>Bacteroidota</taxon>
        <taxon>Flavobacteriia</taxon>
        <taxon>Flavobacteriales</taxon>
        <taxon>Flavobacteriaceae</taxon>
        <taxon>Zhouia</taxon>
    </lineage>
</organism>
<gene>
    <name evidence="2" type="ORF">MQE36_14375</name>
</gene>
<sequence length="135" mass="15397">MSKKPKKCITKDNAKKLQKNYVKIIEKALKKELGKEQVRDFWWSLEDIEQYISYVKEEAAKKGYENLGLRFFMGKYDDGTKDGQTTMFIAPTKNAKPVSQKSAKSASDDGNDDNETIGDIDPYNDNQGGWPPSDY</sequence>
<dbReference type="RefSeq" id="WP_242936671.1">
    <property type="nucleotide sequence ID" value="NZ_CP094326.1"/>
</dbReference>
<proteinExistence type="predicted"/>
<name>A0ABY3YK95_9FLAO</name>
<evidence type="ECO:0000256" key="1">
    <source>
        <dbReference type="SAM" id="MobiDB-lite"/>
    </source>
</evidence>
<feature type="compositionally biased region" description="Acidic residues" evidence="1">
    <location>
        <begin position="109"/>
        <end position="118"/>
    </location>
</feature>
<reference evidence="2 3" key="1">
    <citation type="journal article" date="2018" name="Int. J. Syst. Evol. Microbiol.">
        <title>Zhouia spongiae sp. nov., isolated from a marine sponge.</title>
        <authorList>
            <person name="Zhuang L."/>
            <person name="Lin B."/>
            <person name="Qin F."/>
            <person name="Luo L."/>
        </authorList>
    </citation>
    <scope>NUCLEOTIDE SEQUENCE [LARGE SCALE GENOMIC DNA]</scope>
    <source>
        <strain evidence="2 3">HN-Y44</strain>
    </source>
</reference>
<evidence type="ECO:0000313" key="2">
    <source>
        <dbReference type="EMBL" id="UNY98264.1"/>
    </source>
</evidence>
<keyword evidence="3" id="KW-1185">Reference proteome</keyword>
<evidence type="ECO:0000313" key="3">
    <source>
        <dbReference type="Proteomes" id="UP000829476"/>
    </source>
</evidence>